<dbReference type="NCBIfam" id="TIGR04183">
    <property type="entry name" value="Por_Secre_tail"/>
    <property type="match status" value="1"/>
</dbReference>
<dbReference type="InterPro" id="IPR013320">
    <property type="entry name" value="ConA-like_dom_sf"/>
</dbReference>
<keyword evidence="6" id="KW-1015">Disulfide bond</keyword>
<dbReference type="SUPFAM" id="SSF49299">
    <property type="entry name" value="PKD domain"/>
    <property type="match status" value="1"/>
</dbReference>
<evidence type="ECO:0000313" key="11">
    <source>
        <dbReference type="EMBL" id="MBS0030732.1"/>
    </source>
</evidence>
<dbReference type="PROSITE" id="PS50825">
    <property type="entry name" value="HYR"/>
    <property type="match status" value="1"/>
</dbReference>
<keyword evidence="3" id="KW-0677">Repeat</keyword>
<keyword evidence="4" id="KW-0378">Hydrolase</keyword>
<keyword evidence="2 8" id="KW-0732">Signal</keyword>
<comment type="caution">
    <text evidence="11">The sequence shown here is derived from an EMBL/GenBank/DDBJ whole genome shotgun (WGS) entry which is preliminary data.</text>
</comment>
<dbReference type="Gene3D" id="3.40.50.200">
    <property type="entry name" value="Peptidase S8/S53 domain"/>
    <property type="match status" value="1"/>
</dbReference>
<organism evidence="11 12">
    <name type="scientific">Chitinophaga hostae</name>
    <dbReference type="NCBI Taxonomy" id="2831022"/>
    <lineage>
        <taxon>Bacteria</taxon>
        <taxon>Pseudomonadati</taxon>
        <taxon>Bacteroidota</taxon>
        <taxon>Chitinophagia</taxon>
        <taxon>Chitinophagales</taxon>
        <taxon>Chitinophagaceae</taxon>
        <taxon>Chitinophaga</taxon>
    </lineage>
</organism>
<keyword evidence="12" id="KW-1185">Reference proteome</keyword>
<evidence type="ECO:0000256" key="6">
    <source>
        <dbReference type="ARBA" id="ARBA00023157"/>
    </source>
</evidence>
<dbReference type="Pfam" id="PF00082">
    <property type="entry name" value="Peptidase_S8"/>
    <property type="match status" value="1"/>
</dbReference>
<dbReference type="SUPFAM" id="SSF52743">
    <property type="entry name" value="Subtilisin-like"/>
    <property type="match status" value="1"/>
</dbReference>
<dbReference type="Gene3D" id="2.60.120.380">
    <property type="match status" value="1"/>
</dbReference>
<reference evidence="11 12" key="1">
    <citation type="submission" date="2021-04" db="EMBL/GenBank/DDBJ databases">
        <title>Chitinophaga sp. nov., isolated from the rhizosphere soil.</title>
        <authorList>
            <person name="He S."/>
        </authorList>
    </citation>
    <scope>NUCLEOTIDE SEQUENCE [LARGE SCALE GENOMIC DNA]</scope>
    <source>
        <strain evidence="11 12">2R12</strain>
    </source>
</reference>
<dbReference type="InterPro" id="IPR035986">
    <property type="entry name" value="PKD_dom_sf"/>
</dbReference>
<comment type="similarity">
    <text evidence="7">Belongs to the peptidase S8 family.</text>
</comment>
<dbReference type="InterPro" id="IPR023828">
    <property type="entry name" value="Peptidase_S8_Ser-AS"/>
</dbReference>
<dbReference type="Gene3D" id="2.60.120.200">
    <property type="match status" value="3"/>
</dbReference>
<evidence type="ECO:0000256" key="7">
    <source>
        <dbReference type="PROSITE-ProRule" id="PRU01240"/>
    </source>
</evidence>
<dbReference type="SMART" id="SM00560">
    <property type="entry name" value="LamGL"/>
    <property type="match status" value="2"/>
</dbReference>
<protein>
    <submittedName>
        <fullName evidence="11">S8 family serine peptidase</fullName>
    </submittedName>
</protein>
<dbReference type="PANTHER" id="PTHR42535">
    <property type="entry name" value="OOKINETE PROTEIN, PUTATIVE-RELATED"/>
    <property type="match status" value="1"/>
</dbReference>
<evidence type="ECO:0000256" key="2">
    <source>
        <dbReference type="ARBA" id="ARBA00022729"/>
    </source>
</evidence>
<evidence type="ECO:0000256" key="4">
    <source>
        <dbReference type="ARBA" id="ARBA00022801"/>
    </source>
</evidence>
<evidence type="ECO:0000256" key="1">
    <source>
        <dbReference type="ARBA" id="ARBA00022670"/>
    </source>
</evidence>
<keyword evidence="1" id="KW-0645">Protease</keyword>
<feature type="chain" id="PRO_5046582217" evidence="8">
    <location>
        <begin position="21"/>
        <end position="2480"/>
    </location>
</feature>
<dbReference type="CDD" id="cd00146">
    <property type="entry name" value="PKD"/>
    <property type="match status" value="1"/>
</dbReference>
<dbReference type="Gene3D" id="2.60.40.740">
    <property type="match status" value="1"/>
</dbReference>
<dbReference type="InterPro" id="IPR003410">
    <property type="entry name" value="HYR_dom"/>
</dbReference>
<dbReference type="PROSITE" id="PS50093">
    <property type="entry name" value="PKD"/>
    <property type="match status" value="1"/>
</dbReference>
<dbReference type="InterPro" id="IPR036852">
    <property type="entry name" value="Peptidase_S8/S53_dom_sf"/>
</dbReference>
<accession>A0ABS5J8I6</accession>
<comment type="caution">
    <text evidence="7">Lacks conserved residue(s) required for the propagation of feature annotation.</text>
</comment>
<feature type="domain" description="PKD" evidence="9">
    <location>
        <begin position="2300"/>
        <end position="2348"/>
    </location>
</feature>
<evidence type="ECO:0000256" key="8">
    <source>
        <dbReference type="SAM" id="SignalP"/>
    </source>
</evidence>
<dbReference type="SUPFAM" id="SSF49785">
    <property type="entry name" value="Galactose-binding domain-like"/>
    <property type="match status" value="1"/>
</dbReference>
<evidence type="ECO:0000313" key="12">
    <source>
        <dbReference type="Proteomes" id="UP000676386"/>
    </source>
</evidence>
<name>A0ABS5J8I6_9BACT</name>
<evidence type="ECO:0000259" key="10">
    <source>
        <dbReference type="PROSITE" id="PS50825"/>
    </source>
</evidence>
<dbReference type="InterPro" id="IPR006558">
    <property type="entry name" value="LamG-like"/>
</dbReference>
<dbReference type="InterPro" id="IPR000209">
    <property type="entry name" value="Peptidase_S8/S53_dom"/>
</dbReference>
<keyword evidence="5" id="KW-0720">Serine protease</keyword>
<feature type="domain" description="HYR" evidence="10">
    <location>
        <begin position="2164"/>
        <end position="2258"/>
    </location>
</feature>
<dbReference type="SUPFAM" id="SSF49899">
    <property type="entry name" value="Concanavalin A-like lectins/glucanases"/>
    <property type="match status" value="3"/>
</dbReference>
<gene>
    <name evidence="11" type="ORF">KE626_25625</name>
</gene>
<dbReference type="PANTHER" id="PTHR42535:SF2">
    <property type="entry name" value="CHROMOSOME UNDETERMINED SCAFFOLD_146, WHOLE GENOME SHOTGUN SEQUENCE"/>
    <property type="match status" value="1"/>
</dbReference>
<dbReference type="Proteomes" id="UP000676386">
    <property type="component" value="Unassembled WGS sequence"/>
</dbReference>
<feature type="signal peptide" evidence="8">
    <location>
        <begin position="1"/>
        <end position="20"/>
    </location>
</feature>
<dbReference type="EMBL" id="JAGTXB010000017">
    <property type="protein sequence ID" value="MBS0030732.1"/>
    <property type="molecule type" value="Genomic_DNA"/>
</dbReference>
<evidence type="ECO:0000259" key="9">
    <source>
        <dbReference type="PROSITE" id="PS50093"/>
    </source>
</evidence>
<evidence type="ECO:0000256" key="5">
    <source>
        <dbReference type="ARBA" id="ARBA00022825"/>
    </source>
</evidence>
<dbReference type="InterPro" id="IPR008979">
    <property type="entry name" value="Galactose-bd-like_sf"/>
</dbReference>
<dbReference type="InterPro" id="IPR026444">
    <property type="entry name" value="Secre_tail"/>
</dbReference>
<proteinExistence type="inferred from homology"/>
<dbReference type="InterPro" id="IPR000601">
    <property type="entry name" value="PKD_dom"/>
</dbReference>
<sequence length="2480" mass="265875">MKTKLLLFLGCCVLSLFAQAQQPGPGERDYRILHVNKKFTPGKGFRVDNNTIRSNSANTRVFFVRNDYFLVQFDQLPTENQRAALKGLGITLLDYFPNLAYYAHFKKEVSADQLSGLGVRTILPVDEGLKLSPGLFDGKIPAYAKKGDNVEVQVILYTGADAVAAEKNILRHATIIDRTSPVQWKILVPQNKLSSLVNVKEIKFIEPVSDAPMPEKEVAEPGKEDIFSNDFGRSNYVNSGFGGVLFNGDGVNVMVRENGMYKGPDLQGRVMDGTNQPGDPSSHPSGVASYLGGAGNINPRDRSNAWGANILAISGQNTYTLYDDPVKKIRVTNMSYGWWNTDNRTVTAGYNSTSQEHDNFERTRPEAMLVYSSGNVGDYTTLGGKYNGMAGWGNISGEAKNAKNILTISGTDYEDNFLDWTCKGPAYDGRIVPQLAIEGQGGTSFAAPKISGIFAILSQAYKTELQAPVPAALIKAVMMNTADDVYNPGIDFKSGFGRPNVRRAYLAIKNRRFAADSIAQGSRKSFPVVVPAGTAQLRVMVYWTDYEATPGAAQALVNDLDLTVNDPSGGTTLPWGLDTTANAVNLNALPTRKTDHINNEEQVTIDNPAAGTYNVFVDGFNVPQGPQEFFVVYEFIKDEVLLSYPLGGESMAPGQQEYIRWDAFGTPGNFDLEYSSNNGVSWDTIATNIAAAKRQFKWNVPNLAANILIRVKRGAQSNVSAAVHVMPVPTGFKTDWVCDNALQLSWNKVPATGVHYEIFKLGEKYMDSIGTTTDTIFNVSAPDASKEEWYAVRAVGTNGEAGLRCNAIRKDVGLFKCNSVITGVAFNVRKDSVLLTGSVNALGKTLSAVTFEYGPTTAYGSVFTIPGTFTGTSFTPLQQWVPIGIQSGETWHYRLKGKLDGIDAFGDDHSFQPAPGNSMKFNGAETMTLGTNDAVNGNKPRTIECWVKTSVYNSDGGAITLAGGTGTTLGDFTLATNGGDNGWKLSLWNVTRTYTLPNNKGEWHHMALTYNPANTTAELYYDGTLWDSWSTGGALTTLPGNIRLGVRVNGSSFYYNGEMDEVRIWNTVRTAAQIRENMHHPLRGNETGLVYYVNFDNMEPETYEVKGKTALSQTGSLQKVKAGYPFGTGATYVSTEAAGNIVFGNGADVTAFYNAQDGKPASFSKIDLTSAIFSGFSPSAFRVGGEFWIGHRYAATAGAVNMNLTLKTSAGINTGDVVNPGKILVFTRLPYTDGKWQYSGAAGAADSIANTVTINNQTSYQQYLLMKDDQPFMYGSADSLTLADVRAGVVTRPQQFTLSGANLPSTVSITAPGGFEISVNDTAYVNSTAALNITTTGGTLQQAKVFVRFVPDTAGIYQGNIRISAGATVLDSVALKQEAVPVEVTAGKAMNFDGNGDYLEVQNLNWQPTEFTIEWWLKPRSFKNYNQSIGNGWGAFLAHADSGGGLNIGVANNTNSRLLVPAAYVDLNAWHHYAYTFKNGAAKIYRDGKLIDSKTASSYPPNWTTFRIGANSADAIDGELDEFRMWTVEKTQQQIREGMHLTATGTEAGLKLCLQFQASQNGVVDISGNGYPVRLVNAVRTTSNAPIAKGVSETKQILSPGVTRFGQTGISLDFSATGTHPNGEVVVSKLNAVPANDLLPAAQDSTYWVINNYGSNAVFTGLTKLSISSGAGASGAGMYRLYRRGFNAFGNNWALNGKTVAATDSNVVFSFNAVDSLTSFGQFAFNKTTGIEQVDTLAGQAYKFDGSDAGIVVNGLNWKPVVFTIEWWLKANNAQSWNQQIGNGWGSFLAHANDDKSMSVGVANNAASRVEIPGAFSDLNTWHHYAFSFDNGVVNVYRDGQLVGTRTASSFPATWSGFTVNNTGGDGINGSLDEFRIWSTARTQSQIRENMYHTVDAGTAGLKVYLQGQGQPGAAFFTEVSGNAYIVAADSSVQHEASAAPVARGQSQSLTIDSAGRYHFDQVGLALKYQPGGGYPKGEAVVSRLNATPYAAPAGDVYHGQYWIIRSYGDSAATAVSTIALTNAVDSLHNLQLSNRAFNASGNWGVTANGATTEGNPDVAMGTAATDIRNKQLVFMQTSNAAPAFTAPANITVVRNDTCGYNAAPNVTGVPTAVQDDTDSLPVISYTDMMANGSCAANLVITRSWAARDNAGRWTRHAQTITVKDTTAPLINCKANAVRQVNSGGCTYTAAGTELDITASDHCSAVNFSYSLSGATTGNGVASLAGVAFHTGVTNVSWTATDACGNTGNCSYTLTVNNAQLSVTIPDAYAVKPGGEANTIYLGYGPSSLKLTTQVTGGKSPYTYKWSTGATAATAQVSPSSAGTYTYSVTITDANGCTAFVSKQVTVTDIRGGYQKVIICHKTGSGSSFTLNVNKTEVPTHLAHGDRLGACVAGATKLAAENDFRVIVSPNPSTQRFTLQLPAYGEGIAAVKVYDLNGRLVEEVRGTDKTIIFGERLMPGTYMVEVVQGKNRETITVIKM</sequence>
<dbReference type="Pfam" id="PF13385">
    <property type="entry name" value="Laminin_G_3"/>
    <property type="match status" value="3"/>
</dbReference>
<evidence type="ECO:0000256" key="3">
    <source>
        <dbReference type="ARBA" id="ARBA00022737"/>
    </source>
</evidence>
<dbReference type="RefSeq" id="WP_211975871.1">
    <property type="nucleotide sequence ID" value="NZ_CBFHAM010000035.1"/>
</dbReference>
<dbReference type="PROSITE" id="PS51892">
    <property type="entry name" value="SUBTILASE"/>
    <property type="match status" value="1"/>
</dbReference>
<dbReference type="PROSITE" id="PS00138">
    <property type="entry name" value="SUBTILASE_SER"/>
    <property type="match status" value="1"/>
</dbReference>